<evidence type="ECO:0000256" key="3">
    <source>
        <dbReference type="ARBA" id="ARBA00023014"/>
    </source>
</evidence>
<dbReference type="InterPro" id="IPR041921">
    <property type="entry name" value="NuoE_N"/>
</dbReference>
<dbReference type="SUPFAM" id="SSF52833">
    <property type="entry name" value="Thioredoxin-like"/>
    <property type="match status" value="1"/>
</dbReference>
<dbReference type="PANTHER" id="PTHR10371:SF3">
    <property type="entry name" value="NADH DEHYDROGENASE [UBIQUINONE] FLAVOPROTEIN 2, MITOCHONDRIAL"/>
    <property type="match status" value="1"/>
</dbReference>
<dbReference type="Pfam" id="PF01257">
    <property type="entry name" value="2Fe-2S_thioredx"/>
    <property type="match status" value="1"/>
</dbReference>
<sequence>MLGRVAAKRLLEMRQVFSKQPSQASRSFSTALNYHLDSPDNKKNFPWEFSEANKSKVAKVLEVAPIRVYEVATCYSMFNRAKVGKYHLLVCGTTPCMIRGLRDIESALLEDLGVKRGVQKSQRMVCSLLERYAWDAVCLGSAQPSRGPYSNLKNGSFSLYNFFLSLKRSKKILGPKQWLIWPFPGPGLCVLMRS</sequence>
<evidence type="ECO:0000313" key="5">
    <source>
        <dbReference type="Proteomes" id="UP001642260"/>
    </source>
</evidence>
<keyword evidence="3" id="KW-0411">Iron-sulfur</keyword>
<evidence type="ECO:0000256" key="1">
    <source>
        <dbReference type="ARBA" id="ARBA00022723"/>
    </source>
</evidence>
<dbReference type="GO" id="GO:0046872">
    <property type="term" value="F:metal ion binding"/>
    <property type="evidence" value="ECO:0007669"/>
    <property type="project" value="UniProtKB-KW"/>
</dbReference>
<gene>
    <name evidence="4" type="ORF">ERUC_LOCUS2934</name>
</gene>
<proteinExistence type="predicted"/>
<dbReference type="AlphaFoldDB" id="A0ABC8IW65"/>
<keyword evidence="2" id="KW-0408">Iron</keyword>
<name>A0ABC8IW65_ERUVS</name>
<dbReference type="Gene3D" id="1.10.10.1590">
    <property type="entry name" value="NADH-quinone oxidoreductase subunit E"/>
    <property type="match status" value="1"/>
</dbReference>
<dbReference type="Proteomes" id="UP001642260">
    <property type="component" value="Unassembled WGS sequence"/>
</dbReference>
<dbReference type="EMBL" id="CAKOAT010055155">
    <property type="protein sequence ID" value="CAH8301244.1"/>
    <property type="molecule type" value="Genomic_DNA"/>
</dbReference>
<dbReference type="PANTHER" id="PTHR10371">
    <property type="entry name" value="NADH DEHYDROGENASE UBIQUINONE FLAVOPROTEIN 2, MITOCHONDRIAL"/>
    <property type="match status" value="1"/>
</dbReference>
<keyword evidence="5" id="KW-1185">Reference proteome</keyword>
<dbReference type="Gene3D" id="3.40.30.10">
    <property type="entry name" value="Glutaredoxin"/>
    <property type="match status" value="1"/>
</dbReference>
<keyword evidence="1" id="KW-0479">Metal-binding</keyword>
<dbReference type="GO" id="GO:0051536">
    <property type="term" value="F:iron-sulfur cluster binding"/>
    <property type="evidence" value="ECO:0007669"/>
    <property type="project" value="UniProtKB-KW"/>
</dbReference>
<comment type="caution">
    <text evidence="4">The sequence shown here is derived from an EMBL/GenBank/DDBJ whole genome shotgun (WGS) entry which is preliminary data.</text>
</comment>
<dbReference type="InterPro" id="IPR036249">
    <property type="entry name" value="Thioredoxin-like_sf"/>
</dbReference>
<reference evidence="4 5" key="1">
    <citation type="submission" date="2022-03" db="EMBL/GenBank/DDBJ databases">
        <authorList>
            <person name="Macdonald S."/>
            <person name="Ahmed S."/>
            <person name="Newling K."/>
        </authorList>
    </citation>
    <scope>NUCLEOTIDE SEQUENCE [LARGE SCALE GENOMIC DNA]</scope>
</reference>
<evidence type="ECO:0000313" key="4">
    <source>
        <dbReference type="EMBL" id="CAH8301244.1"/>
    </source>
</evidence>
<evidence type="ECO:0000256" key="2">
    <source>
        <dbReference type="ARBA" id="ARBA00023004"/>
    </source>
</evidence>
<protein>
    <submittedName>
        <fullName evidence="4">Uncharacterized protein</fullName>
    </submittedName>
</protein>
<organism evidence="4 5">
    <name type="scientific">Eruca vesicaria subsp. sativa</name>
    <name type="common">Garden rocket</name>
    <name type="synonym">Eruca sativa</name>
    <dbReference type="NCBI Taxonomy" id="29727"/>
    <lineage>
        <taxon>Eukaryota</taxon>
        <taxon>Viridiplantae</taxon>
        <taxon>Streptophyta</taxon>
        <taxon>Embryophyta</taxon>
        <taxon>Tracheophyta</taxon>
        <taxon>Spermatophyta</taxon>
        <taxon>Magnoliopsida</taxon>
        <taxon>eudicotyledons</taxon>
        <taxon>Gunneridae</taxon>
        <taxon>Pentapetalae</taxon>
        <taxon>rosids</taxon>
        <taxon>malvids</taxon>
        <taxon>Brassicales</taxon>
        <taxon>Brassicaceae</taxon>
        <taxon>Brassiceae</taxon>
        <taxon>Eruca</taxon>
    </lineage>
</organism>
<accession>A0ABC8IW65</accession>